<dbReference type="SUPFAM" id="SSF46894">
    <property type="entry name" value="C-terminal effector domain of the bipartite response regulators"/>
    <property type="match status" value="1"/>
</dbReference>
<evidence type="ECO:0000256" key="1">
    <source>
        <dbReference type="ARBA" id="ARBA00023125"/>
    </source>
</evidence>
<name>A0A1W9Z1T1_MYCBA</name>
<dbReference type="RefSeq" id="WP_083055793.1">
    <property type="nucleotide sequence ID" value="NZ_JACKVM010000009.1"/>
</dbReference>
<dbReference type="STRING" id="564198.BST17_04810"/>
<dbReference type="SMART" id="SM00421">
    <property type="entry name" value="HTH_LUXR"/>
    <property type="match status" value="1"/>
</dbReference>
<dbReference type="InterPro" id="IPR019734">
    <property type="entry name" value="TPR_rpt"/>
</dbReference>
<comment type="caution">
    <text evidence="3">The sequence shown here is derived from an EMBL/GenBank/DDBJ whole genome shotgun (WGS) entry which is preliminary data.</text>
</comment>
<dbReference type="InterPro" id="IPR036388">
    <property type="entry name" value="WH-like_DNA-bd_sf"/>
</dbReference>
<dbReference type="OrthoDB" id="27092at2"/>
<evidence type="ECO:0000259" key="2">
    <source>
        <dbReference type="PROSITE" id="PS50043"/>
    </source>
</evidence>
<dbReference type="InterPro" id="IPR000792">
    <property type="entry name" value="Tscrpt_reg_LuxR_C"/>
</dbReference>
<feature type="domain" description="HTH luxR-type" evidence="2">
    <location>
        <begin position="468"/>
        <end position="533"/>
    </location>
</feature>
<dbReference type="SUPFAM" id="SSF48452">
    <property type="entry name" value="TPR-like"/>
    <property type="match status" value="1"/>
</dbReference>
<dbReference type="PROSITE" id="PS00622">
    <property type="entry name" value="HTH_LUXR_1"/>
    <property type="match status" value="1"/>
</dbReference>
<keyword evidence="4" id="KW-1185">Reference proteome</keyword>
<reference evidence="3 4" key="1">
    <citation type="submission" date="2017-02" db="EMBL/GenBank/DDBJ databases">
        <title>The new phylogeny of genus Mycobacterium.</title>
        <authorList>
            <person name="Tortoli E."/>
            <person name="Trovato A."/>
            <person name="Cirillo D.M."/>
        </authorList>
    </citation>
    <scope>NUCLEOTIDE SEQUENCE [LARGE SCALE GENOMIC DNA]</scope>
    <source>
        <strain evidence="3 4">DSM 45578</strain>
    </source>
</reference>
<dbReference type="SMART" id="SM00028">
    <property type="entry name" value="TPR"/>
    <property type="match status" value="2"/>
</dbReference>
<dbReference type="Pfam" id="PF00196">
    <property type="entry name" value="GerE"/>
    <property type="match status" value="1"/>
</dbReference>
<accession>A0A1W9Z1T1</accession>
<dbReference type="PANTHER" id="PTHR43214">
    <property type="entry name" value="TWO-COMPONENT RESPONSE REGULATOR"/>
    <property type="match status" value="1"/>
</dbReference>
<protein>
    <submittedName>
        <fullName evidence="3">Helix-turn-helix transcriptional regulator</fullName>
    </submittedName>
</protein>
<evidence type="ECO:0000313" key="3">
    <source>
        <dbReference type="EMBL" id="ORA06286.1"/>
    </source>
</evidence>
<dbReference type="PRINTS" id="PR00038">
    <property type="entry name" value="HTHLUXR"/>
</dbReference>
<dbReference type="Gene3D" id="1.25.40.10">
    <property type="entry name" value="Tetratricopeptide repeat domain"/>
    <property type="match status" value="1"/>
</dbReference>
<evidence type="ECO:0000313" key="4">
    <source>
        <dbReference type="Proteomes" id="UP000192366"/>
    </source>
</evidence>
<dbReference type="Proteomes" id="UP000192366">
    <property type="component" value="Unassembled WGS sequence"/>
</dbReference>
<gene>
    <name evidence="3" type="ORF">BST17_04810</name>
</gene>
<dbReference type="InterPro" id="IPR016032">
    <property type="entry name" value="Sig_transdc_resp-reg_C-effctor"/>
</dbReference>
<dbReference type="CDD" id="cd06170">
    <property type="entry name" value="LuxR_C_like"/>
    <property type="match status" value="1"/>
</dbReference>
<dbReference type="Gene3D" id="1.10.10.10">
    <property type="entry name" value="Winged helix-like DNA-binding domain superfamily/Winged helix DNA-binding domain"/>
    <property type="match status" value="1"/>
</dbReference>
<organism evidence="3 4">
    <name type="scientific">Mycolicibacterium bacteremicum</name>
    <name type="common">Mycobacterium bacteremicum</name>
    <dbReference type="NCBI Taxonomy" id="564198"/>
    <lineage>
        <taxon>Bacteria</taxon>
        <taxon>Bacillati</taxon>
        <taxon>Actinomycetota</taxon>
        <taxon>Actinomycetes</taxon>
        <taxon>Mycobacteriales</taxon>
        <taxon>Mycobacteriaceae</taxon>
        <taxon>Mycolicibacterium</taxon>
    </lineage>
</organism>
<dbReference type="GO" id="GO:0006355">
    <property type="term" value="P:regulation of DNA-templated transcription"/>
    <property type="evidence" value="ECO:0007669"/>
    <property type="project" value="InterPro"/>
</dbReference>
<proteinExistence type="predicted"/>
<dbReference type="InterPro" id="IPR011990">
    <property type="entry name" value="TPR-like_helical_dom_sf"/>
</dbReference>
<keyword evidence="1" id="KW-0238">DNA-binding</keyword>
<dbReference type="GO" id="GO:0003677">
    <property type="term" value="F:DNA binding"/>
    <property type="evidence" value="ECO:0007669"/>
    <property type="project" value="UniProtKB-KW"/>
</dbReference>
<dbReference type="EMBL" id="MVHJ01000003">
    <property type="protein sequence ID" value="ORA06286.1"/>
    <property type="molecule type" value="Genomic_DNA"/>
</dbReference>
<dbReference type="PROSITE" id="PS50043">
    <property type="entry name" value="HTH_LUXR_2"/>
    <property type="match status" value="1"/>
</dbReference>
<dbReference type="InterPro" id="IPR039420">
    <property type="entry name" value="WalR-like"/>
</dbReference>
<sequence length="539" mass="58176">MTVGTAEELLHRARGAHARQDWRTAYDAYVQLDALGPMSLTDLDAYASAAWRLGHGREAVRLAEGVFGRLSRSDPAAAAMKALELGLEWVTRGDLNIARGWMSRARRLLADGPPGPAHGYLAYLEALIAWAERDIAELAVQADRLRAISAPLADPSLDALALLAAAMSAFGAGRPADGYGFIDEAMLPVLAGEVRIDWAGDIYCVALNLCHQLADQPRMRSWTEAMAGWCDTHQTSTYYRVCDVHRLQLAAADQDYRALEDQLFTASAALEGVNSWVSGEGFYQLGEVRRLRGDVEGAMAAFAKARSLGVDPQPGEALLRCRMGETGPAWTDLRVALAGVGPLSRMRMLRAAVEVALARDDLAEAQRHCAEMTDCARSFGTPGYRAWAAHARGAVLTRSGDHHGALQCLDEALRHYREQRARYESAEVYEWMALAHRGIGDDAAAAADIATAEAIYEQLAVQPSAVGGRAVPGGLTRREIEVLRALAGGATNRQVAQSIFISEKTVGRHLANIYAKLGVSSRTAALTWAYQNKVIAASG</sequence>
<dbReference type="AlphaFoldDB" id="A0A1W9Z1T1"/>